<dbReference type="PRINTS" id="PR00344">
    <property type="entry name" value="BCTRLSENSOR"/>
</dbReference>
<feature type="modified residue" description="4-aspartylphosphate" evidence="8">
    <location>
        <position position="687"/>
    </location>
</feature>
<evidence type="ECO:0000259" key="11">
    <source>
        <dbReference type="PROSITE" id="PS50109"/>
    </source>
</evidence>
<dbReference type="InterPro" id="IPR011006">
    <property type="entry name" value="CheY-like_superfamily"/>
</dbReference>
<reference evidence="15 16" key="1">
    <citation type="submission" date="2019-02" db="EMBL/GenBank/DDBJ databases">
        <title>Deep-cultivation of Planctomycetes and their phenomic and genomic characterization uncovers novel biology.</title>
        <authorList>
            <person name="Wiegand S."/>
            <person name="Jogler M."/>
            <person name="Boedeker C."/>
            <person name="Pinto D."/>
            <person name="Vollmers J."/>
            <person name="Rivas-Marin E."/>
            <person name="Kohn T."/>
            <person name="Peeters S.H."/>
            <person name="Heuer A."/>
            <person name="Rast P."/>
            <person name="Oberbeckmann S."/>
            <person name="Bunk B."/>
            <person name="Jeske O."/>
            <person name="Meyerdierks A."/>
            <person name="Storesund J.E."/>
            <person name="Kallscheuer N."/>
            <person name="Luecker S."/>
            <person name="Lage O.M."/>
            <person name="Pohl T."/>
            <person name="Merkel B.J."/>
            <person name="Hornburger P."/>
            <person name="Mueller R.-W."/>
            <person name="Bruemmer F."/>
            <person name="Labrenz M."/>
            <person name="Spormann A.M."/>
            <person name="Op Den Camp H."/>
            <person name="Overmann J."/>
            <person name="Amann R."/>
            <person name="Jetten M.S.M."/>
            <person name="Mascher T."/>
            <person name="Medema M.H."/>
            <person name="Devos D.P."/>
            <person name="Kaster A.-K."/>
            <person name="Ovreas L."/>
            <person name="Rohde M."/>
            <person name="Galperin M.Y."/>
            <person name="Jogler C."/>
        </authorList>
    </citation>
    <scope>NUCLEOTIDE SEQUENCE [LARGE SCALE GENOMIC DNA]</scope>
    <source>
        <strain evidence="15 16">Pla52o</strain>
    </source>
</reference>
<keyword evidence="16" id="KW-1185">Reference proteome</keyword>
<feature type="domain" description="PAC" evidence="14">
    <location>
        <begin position="324"/>
        <end position="376"/>
    </location>
</feature>
<dbReference type="PROSITE" id="PS50110">
    <property type="entry name" value="RESPONSE_REGULATORY"/>
    <property type="match status" value="1"/>
</dbReference>
<dbReference type="GO" id="GO:0000155">
    <property type="term" value="F:phosphorelay sensor kinase activity"/>
    <property type="evidence" value="ECO:0007669"/>
    <property type="project" value="InterPro"/>
</dbReference>
<dbReference type="PANTHER" id="PTHR43547:SF2">
    <property type="entry name" value="HYBRID SIGNAL TRANSDUCTION HISTIDINE KINASE C"/>
    <property type="match status" value="1"/>
</dbReference>
<dbReference type="Proteomes" id="UP000316304">
    <property type="component" value="Unassembled WGS sequence"/>
</dbReference>
<evidence type="ECO:0000259" key="13">
    <source>
        <dbReference type="PROSITE" id="PS50112"/>
    </source>
</evidence>
<keyword evidence="7 10" id="KW-0472">Membrane</keyword>
<dbReference type="CDD" id="cd17580">
    <property type="entry name" value="REC_2_DhkD-like"/>
    <property type="match status" value="1"/>
</dbReference>
<dbReference type="PANTHER" id="PTHR43547">
    <property type="entry name" value="TWO-COMPONENT HISTIDINE KINASE"/>
    <property type="match status" value="1"/>
</dbReference>
<evidence type="ECO:0000256" key="8">
    <source>
        <dbReference type="PROSITE-ProRule" id="PRU00169"/>
    </source>
</evidence>
<dbReference type="AlphaFoldDB" id="A0A5C6CC67"/>
<evidence type="ECO:0000256" key="4">
    <source>
        <dbReference type="ARBA" id="ARBA00022679"/>
    </source>
</evidence>
<dbReference type="InterPro" id="IPR036097">
    <property type="entry name" value="HisK_dim/P_sf"/>
</dbReference>
<evidence type="ECO:0000256" key="5">
    <source>
        <dbReference type="ARBA" id="ARBA00022777"/>
    </source>
</evidence>
<dbReference type="SMART" id="SM00448">
    <property type="entry name" value="REC"/>
    <property type="match status" value="1"/>
</dbReference>
<keyword evidence="4 15" id="KW-0808">Transferase</keyword>
<feature type="domain" description="Response regulatory" evidence="12">
    <location>
        <begin position="638"/>
        <end position="754"/>
    </location>
</feature>
<keyword evidence="10" id="KW-0812">Transmembrane</keyword>
<feature type="transmembrane region" description="Helical" evidence="10">
    <location>
        <begin position="16"/>
        <end position="34"/>
    </location>
</feature>
<dbReference type="SUPFAM" id="SSF52172">
    <property type="entry name" value="CheY-like"/>
    <property type="match status" value="1"/>
</dbReference>
<dbReference type="CDD" id="cd00130">
    <property type="entry name" value="PAS"/>
    <property type="match status" value="1"/>
</dbReference>
<dbReference type="EMBL" id="SJPT01000006">
    <property type="protein sequence ID" value="TWU21682.1"/>
    <property type="molecule type" value="Genomic_DNA"/>
</dbReference>
<protein>
    <recommendedName>
        <fullName evidence="2">histidine kinase</fullName>
        <ecNumber evidence="2">2.7.13.3</ecNumber>
    </recommendedName>
</protein>
<evidence type="ECO:0000313" key="16">
    <source>
        <dbReference type="Proteomes" id="UP000316304"/>
    </source>
</evidence>
<dbReference type="SMART" id="SM00387">
    <property type="entry name" value="HATPase_c"/>
    <property type="match status" value="1"/>
</dbReference>
<dbReference type="Gene3D" id="3.30.450.20">
    <property type="entry name" value="PAS domain"/>
    <property type="match status" value="1"/>
</dbReference>
<dbReference type="OrthoDB" id="3272385at2"/>
<dbReference type="Pfam" id="PF00512">
    <property type="entry name" value="HisKA"/>
    <property type="match status" value="1"/>
</dbReference>
<evidence type="ECO:0000256" key="1">
    <source>
        <dbReference type="ARBA" id="ARBA00000085"/>
    </source>
</evidence>
<dbReference type="Pfam" id="PF00072">
    <property type="entry name" value="Response_reg"/>
    <property type="match status" value="1"/>
</dbReference>
<comment type="caution">
    <text evidence="15">The sequence shown here is derived from an EMBL/GenBank/DDBJ whole genome shotgun (WGS) entry which is preliminary data.</text>
</comment>
<dbReference type="CDD" id="cd19410">
    <property type="entry name" value="HK9-like_sensor"/>
    <property type="match status" value="1"/>
</dbReference>
<accession>A0A5C6CC67</accession>
<comment type="catalytic activity">
    <reaction evidence="1">
        <text>ATP + protein L-histidine = ADP + protein N-phospho-L-histidine.</text>
        <dbReference type="EC" id="2.7.13.3"/>
    </reaction>
</comment>
<dbReference type="FunFam" id="3.30.565.10:FF:000006">
    <property type="entry name" value="Sensor histidine kinase WalK"/>
    <property type="match status" value="1"/>
</dbReference>
<dbReference type="CDD" id="cd00082">
    <property type="entry name" value="HisKA"/>
    <property type="match status" value="1"/>
</dbReference>
<dbReference type="SUPFAM" id="SSF47384">
    <property type="entry name" value="Homodimeric domain of signal transducing histidine kinase"/>
    <property type="match status" value="1"/>
</dbReference>
<keyword evidence="10" id="KW-1133">Transmembrane helix</keyword>
<dbReference type="Gene3D" id="3.40.50.2300">
    <property type="match status" value="1"/>
</dbReference>
<dbReference type="Gene3D" id="3.30.565.10">
    <property type="entry name" value="Histidine kinase-like ATPase, C-terminal domain"/>
    <property type="match status" value="1"/>
</dbReference>
<evidence type="ECO:0000256" key="3">
    <source>
        <dbReference type="ARBA" id="ARBA00022553"/>
    </source>
</evidence>
<dbReference type="InterPro" id="IPR000700">
    <property type="entry name" value="PAS-assoc_C"/>
</dbReference>
<feature type="domain" description="Histidine kinase" evidence="11">
    <location>
        <begin position="394"/>
        <end position="616"/>
    </location>
</feature>
<keyword evidence="5" id="KW-0418">Kinase</keyword>
<dbReference type="PROSITE" id="PS50112">
    <property type="entry name" value="PAS"/>
    <property type="match status" value="1"/>
</dbReference>
<dbReference type="InterPro" id="IPR007891">
    <property type="entry name" value="CHASE3"/>
</dbReference>
<organism evidence="15 16">
    <name type="scientific">Novipirellula galeiformis</name>
    <dbReference type="NCBI Taxonomy" id="2528004"/>
    <lineage>
        <taxon>Bacteria</taxon>
        <taxon>Pseudomonadati</taxon>
        <taxon>Planctomycetota</taxon>
        <taxon>Planctomycetia</taxon>
        <taxon>Pirellulales</taxon>
        <taxon>Pirellulaceae</taxon>
        <taxon>Novipirellula</taxon>
    </lineage>
</organism>
<keyword evidence="3 8" id="KW-0597">Phosphoprotein</keyword>
<evidence type="ECO:0000259" key="12">
    <source>
        <dbReference type="PROSITE" id="PS50110"/>
    </source>
</evidence>
<dbReference type="InterPro" id="IPR000014">
    <property type="entry name" value="PAS"/>
</dbReference>
<proteinExistence type="predicted"/>
<dbReference type="PROSITE" id="PS50113">
    <property type="entry name" value="PAC"/>
    <property type="match status" value="1"/>
</dbReference>
<dbReference type="InterPro" id="IPR001789">
    <property type="entry name" value="Sig_transdc_resp-reg_receiver"/>
</dbReference>
<feature type="transmembrane region" description="Helical" evidence="10">
    <location>
        <begin position="185"/>
        <end position="210"/>
    </location>
</feature>
<dbReference type="InterPro" id="IPR005467">
    <property type="entry name" value="His_kinase_dom"/>
</dbReference>
<dbReference type="EC" id="2.7.13.3" evidence="2"/>
<gene>
    <name evidence="15" type="primary">arcB_2</name>
    <name evidence="15" type="ORF">Pla52o_38690</name>
</gene>
<feature type="coiled-coil region" evidence="9">
    <location>
        <begin position="367"/>
        <end position="473"/>
    </location>
</feature>
<feature type="domain" description="PAS" evidence="13">
    <location>
        <begin position="248"/>
        <end position="304"/>
    </location>
</feature>
<dbReference type="InterPro" id="IPR035965">
    <property type="entry name" value="PAS-like_dom_sf"/>
</dbReference>
<dbReference type="NCBIfam" id="TIGR00229">
    <property type="entry name" value="sensory_box"/>
    <property type="match status" value="1"/>
</dbReference>
<dbReference type="SMART" id="SM00388">
    <property type="entry name" value="HisKA"/>
    <property type="match status" value="1"/>
</dbReference>
<dbReference type="SUPFAM" id="SSF55785">
    <property type="entry name" value="PYP-like sensor domain (PAS domain)"/>
    <property type="match status" value="1"/>
</dbReference>
<evidence type="ECO:0000256" key="6">
    <source>
        <dbReference type="ARBA" id="ARBA00023012"/>
    </source>
</evidence>
<dbReference type="RefSeq" id="WP_146595965.1">
    <property type="nucleotide sequence ID" value="NZ_SJPT01000006.1"/>
</dbReference>
<sequence length="766" mass="85400">MQANQSTRRLYRPAEPFAVAATVALLVVTGIVTFHNMRRLRSHTDLVARSYELLSTLDQIESTMKSAETGQRGFVITGQEVYLEPYQNAIIEIGGLMNQLELSTADAPTKRARVAPLQELIDQKLKELADSIEIRRESGFETVQTIVATNIGKRTMDSIHQHIAEFRRIEDGVIAAREQTAATTYWTALATALLSTVAGLILVVGVLYLVQHNRQRAEASARALESERDRLQETLDRAGRLEAENARMDQYMRTFLEQIEDYAIFAMDADCRATTWNRGVLNVLGFREEEFLGQDIRELLFTPEAVAMQIPNAEFETAAALGSASDDRWMMRKGAERFWASGITSAVKDANETVIGYSKVMRDLTERKHDQDEMAELAARLSEADRRKNEFLATLAHELRNPLAPIKNAIQLMGMSKLNAETEELRQTMARQVEQLIRLIEDLLDVSRIERGKIQLKKEVVELREVIKAAVESSSTFISEKMQHLHVDLGTDDVFVRVDPARMTQVVSNLLNNASRYSDCGGNVDLTLSIEPSATDPGFAAISVRDNGIGIAPDRMDDIFQMFAQVDDSLHRGSAGLGIGLTLVKTLVEIHDGTVTAQSDGIGRGSKFTVRIPLSTATEPTVPVALDPETVNSPRSFRVLVVEDMKALRTIMARLLSKLGHEVDVAEDARVALDRLNHSIPDIIFSDISMPGMTGYDLARKLRERPETSHIYLVAMTGYGQSSDRQQAHVCGFDEHMVKPVDIAKLQALFQRLSRSETFCNQQGQE</sequence>
<feature type="coiled-coil region" evidence="9">
    <location>
        <begin position="214"/>
        <end position="244"/>
    </location>
</feature>
<keyword evidence="6" id="KW-0902">Two-component regulatory system</keyword>
<name>A0A5C6CC67_9BACT</name>
<evidence type="ECO:0000313" key="15">
    <source>
        <dbReference type="EMBL" id="TWU21682.1"/>
    </source>
</evidence>
<dbReference type="Pfam" id="PF13426">
    <property type="entry name" value="PAS_9"/>
    <property type="match status" value="1"/>
</dbReference>
<dbReference type="FunFam" id="1.10.287.130:FF:000001">
    <property type="entry name" value="Two-component sensor histidine kinase"/>
    <property type="match status" value="1"/>
</dbReference>
<dbReference type="InterPro" id="IPR003594">
    <property type="entry name" value="HATPase_dom"/>
</dbReference>
<dbReference type="InterPro" id="IPR036890">
    <property type="entry name" value="HATPase_C_sf"/>
</dbReference>
<evidence type="ECO:0000256" key="10">
    <source>
        <dbReference type="SAM" id="Phobius"/>
    </source>
</evidence>
<dbReference type="InterPro" id="IPR004358">
    <property type="entry name" value="Sig_transdc_His_kin-like_C"/>
</dbReference>
<dbReference type="Gene3D" id="1.10.287.130">
    <property type="match status" value="1"/>
</dbReference>
<dbReference type="InterPro" id="IPR003661">
    <property type="entry name" value="HisK_dim/P_dom"/>
</dbReference>
<dbReference type="Pfam" id="PF02518">
    <property type="entry name" value="HATPase_c"/>
    <property type="match status" value="1"/>
</dbReference>
<dbReference type="PROSITE" id="PS50109">
    <property type="entry name" value="HIS_KIN"/>
    <property type="match status" value="1"/>
</dbReference>
<evidence type="ECO:0000256" key="2">
    <source>
        <dbReference type="ARBA" id="ARBA00012438"/>
    </source>
</evidence>
<evidence type="ECO:0000256" key="7">
    <source>
        <dbReference type="ARBA" id="ARBA00023136"/>
    </source>
</evidence>
<evidence type="ECO:0000256" key="9">
    <source>
        <dbReference type="SAM" id="Coils"/>
    </source>
</evidence>
<keyword evidence="9" id="KW-0175">Coiled coil</keyword>
<dbReference type="SUPFAM" id="SSF55874">
    <property type="entry name" value="ATPase domain of HSP90 chaperone/DNA topoisomerase II/histidine kinase"/>
    <property type="match status" value="1"/>
</dbReference>
<dbReference type="Pfam" id="PF05227">
    <property type="entry name" value="CHASE3"/>
    <property type="match status" value="1"/>
</dbReference>
<evidence type="ECO:0000259" key="14">
    <source>
        <dbReference type="PROSITE" id="PS50113"/>
    </source>
</evidence>